<dbReference type="GO" id="GO:0005840">
    <property type="term" value="C:ribosome"/>
    <property type="evidence" value="ECO:0007669"/>
    <property type="project" value="UniProtKB-KW"/>
</dbReference>
<keyword evidence="3" id="KW-0223">Dioxygenase</keyword>
<dbReference type="PANTHER" id="PTHR13096">
    <property type="entry name" value="MINA53 MYC INDUCED NUCLEAR ANTIGEN"/>
    <property type="match status" value="1"/>
</dbReference>
<evidence type="ECO:0000256" key="2">
    <source>
        <dbReference type="ARBA" id="ARBA00022723"/>
    </source>
</evidence>
<keyword evidence="5" id="KW-0408">Iron</keyword>
<evidence type="ECO:0000256" key="5">
    <source>
        <dbReference type="ARBA" id="ARBA00023004"/>
    </source>
</evidence>
<dbReference type="GO" id="GO:0016706">
    <property type="term" value="F:2-oxoglutarate-dependent dioxygenase activity"/>
    <property type="evidence" value="ECO:0007669"/>
    <property type="project" value="TreeGrafter"/>
</dbReference>
<feature type="domain" description="JmjC" evidence="6">
    <location>
        <begin position="100"/>
        <end position="226"/>
    </location>
</feature>
<dbReference type="RefSeq" id="WP_054256538.1">
    <property type="nucleotide sequence ID" value="NZ_CYIG01000020.1"/>
</dbReference>
<evidence type="ECO:0000259" key="6">
    <source>
        <dbReference type="PROSITE" id="PS51184"/>
    </source>
</evidence>
<comment type="cofactor">
    <cofactor evidence="1">
        <name>Fe(2+)</name>
        <dbReference type="ChEBI" id="CHEBI:29033"/>
    </cofactor>
</comment>
<keyword evidence="7" id="KW-0689">Ribosomal protein</keyword>
<dbReference type="STRING" id="343013.SAMN04489707_102018"/>
<dbReference type="Proteomes" id="UP000183656">
    <property type="component" value="Unassembled WGS sequence"/>
</dbReference>
<keyword evidence="4" id="KW-0560">Oxidoreductase</keyword>
<name>A0A1I7IXA6_9BURK</name>
<dbReference type="InterPro" id="IPR046799">
    <property type="entry name" value="ROXA-like_wH"/>
</dbReference>
<accession>A0A1I7IXA6</accession>
<dbReference type="InterPro" id="IPR039994">
    <property type="entry name" value="NO66-like"/>
</dbReference>
<dbReference type="PROSITE" id="PS51184">
    <property type="entry name" value="JMJC"/>
    <property type="match status" value="1"/>
</dbReference>
<gene>
    <name evidence="7" type="ORF">SAMN04489707_102018</name>
</gene>
<reference evidence="7 8" key="1">
    <citation type="submission" date="2016-10" db="EMBL/GenBank/DDBJ databases">
        <authorList>
            <person name="de Groot N.N."/>
        </authorList>
    </citation>
    <scope>NUCLEOTIDE SEQUENCE [LARGE SCALE GENOMIC DNA]</scope>
    <source>
        <strain evidence="7 8">R-24608</strain>
    </source>
</reference>
<proteinExistence type="predicted"/>
<keyword evidence="7" id="KW-0687">Ribonucleoprotein</keyword>
<evidence type="ECO:0000256" key="1">
    <source>
        <dbReference type="ARBA" id="ARBA00001954"/>
    </source>
</evidence>
<dbReference type="AlphaFoldDB" id="A0A1I7IXA6"/>
<dbReference type="PANTHER" id="PTHR13096:SF8">
    <property type="entry name" value="RIBOSOMAL OXYGENASE 1"/>
    <property type="match status" value="1"/>
</dbReference>
<keyword evidence="2" id="KW-0479">Metal-binding</keyword>
<sequence>MKTDQPLTLLGGLTPAQFMQRHWHKKPLLVRQAIPGFAPPVLRTQLLALAGQEGVESRLIQHQETGWTLRHGPFARRALPTLQTPRWTLLVQGVDLHDDAVHALMQQFRFVPEARLDDLMISYATDGGGVGPHFDSYDVFLLQAHGKRRWRIGRQKNLHLQEGVPLKILTDFVPEQEYVLEPGDMLYLPPRWAHDGIAEGECMTYSIGFRSPERDEMARELLLRLTDEDEEDDGKHPVIYRDPEQEAVSQPGAIPAALQEFAREALQRALAQPLALERALGEYMTEPKPNVWFEPGEPGGMMEAVALDRRTRMMYDAKHIFINGESYRASGKDAALMRRLADARALAPADLAKASDEALELLASWCEAGWAHAR</sequence>
<dbReference type="GO" id="GO:0046872">
    <property type="term" value="F:metal ion binding"/>
    <property type="evidence" value="ECO:0007669"/>
    <property type="project" value="UniProtKB-KW"/>
</dbReference>
<evidence type="ECO:0000256" key="3">
    <source>
        <dbReference type="ARBA" id="ARBA00022964"/>
    </source>
</evidence>
<dbReference type="Gene3D" id="3.40.366.30">
    <property type="entry name" value="50S ribosomal protein L16 arginine hydroxylase, Chain A, Domain 2"/>
    <property type="match status" value="1"/>
</dbReference>
<dbReference type="EMBL" id="FPBX01000020">
    <property type="protein sequence ID" value="SFU77566.1"/>
    <property type="molecule type" value="Genomic_DNA"/>
</dbReference>
<dbReference type="Gene3D" id="2.60.120.650">
    <property type="entry name" value="Cupin"/>
    <property type="match status" value="1"/>
</dbReference>
<organism evidence="7 8">
    <name type="scientific">Paenacidovorax caeni</name>
    <dbReference type="NCBI Taxonomy" id="343013"/>
    <lineage>
        <taxon>Bacteria</taxon>
        <taxon>Pseudomonadati</taxon>
        <taxon>Pseudomonadota</taxon>
        <taxon>Betaproteobacteria</taxon>
        <taxon>Burkholderiales</taxon>
        <taxon>Comamonadaceae</taxon>
        <taxon>Paenacidovorax</taxon>
    </lineage>
</organism>
<protein>
    <submittedName>
        <fullName evidence="7">50S ribosomal protein L16 3-hydroxylase</fullName>
    </submittedName>
</protein>
<dbReference type="SUPFAM" id="SSF51197">
    <property type="entry name" value="Clavaminate synthase-like"/>
    <property type="match status" value="1"/>
</dbReference>
<dbReference type="Pfam" id="PF08007">
    <property type="entry name" value="JmjC_2"/>
    <property type="match status" value="1"/>
</dbReference>
<keyword evidence="8" id="KW-1185">Reference proteome</keyword>
<dbReference type="Pfam" id="PF20514">
    <property type="entry name" value="WHD_ROXA"/>
    <property type="match status" value="1"/>
</dbReference>
<dbReference type="SMART" id="SM00558">
    <property type="entry name" value="JmjC"/>
    <property type="match status" value="1"/>
</dbReference>
<evidence type="ECO:0000256" key="4">
    <source>
        <dbReference type="ARBA" id="ARBA00023002"/>
    </source>
</evidence>
<evidence type="ECO:0000313" key="8">
    <source>
        <dbReference type="Proteomes" id="UP000183656"/>
    </source>
</evidence>
<dbReference type="InterPro" id="IPR003347">
    <property type="entry name" value="JmjC_dom"/>
</dbReference>
<dbReference type="OrthoDB" id="9764016at2"/>
<evidence type="ECO:0000313" key="7">
    <source>
        <dbReference type="EMBL" id="SFU77566.1"/>
    </source>
</evidence>